<dbReference type="EMBL" id="JACDQQ010001350">
    <property type="protein sequence ID" value="MBA0086088.1"/>
    <property type="molecule type" value="Genomic_DNA"/>
</dbReference>
<dbReference type="InterPro" id="IPR012337">
    <property type="entry name" value="RNaseH-like_sf"/>
</dbReference>
<sequence>MAVFGRYTQWQANLRVLDVTEIKSVPYVPLSHPFVERLIGTVRREYLDHILFWTAADLENKLLDFRTYFNNHRTHTSMEGRTPNLPASRPIANLRSFRWQPHCRSLYQTPVAA</sequence>
<evidence type="ECO:0000313" key="3">
    <source>
        <dbReference type="Proteomes" id="UP000567293"/>
    </source>
</evidence>
<proteinExistence type="predicted"/>
<feature type="domain" description="Integrase catalytic" evidence="1">
    <location>
        <begin position="1"/>
        <end position="91"/>
    </location>
</feature>
<dbReference type="Gene3D" id="3.30.420.10">
    <property type="entry name" value="Ribonuclease H-like superfamily/Ribonuclease H"/>
    <property type="match status" value="1"/>
</dbReference>
<keyword evidence="3" id="KW-1185">Reference proteome</keyword>
<reference evidence="2" key="1">
    <citation type="submission" date="2020-06" db="EMBL/GenBank/DDBJ databases">
        <title>Legume-microbial interactions unlock mineral nutrients during tropical forest succession.</title>
        <authorList>
            <person name="Epihov D.Z."/>
        </authorList>
    </citation>
    <scope>NUCLEOTIDE SEQUENCE [LARGE SCALE GENOMIC DNA]</scope>
    <source>
        <strain evidence="2">Pan2503</strain>
    </source>
</reference>
<dbReference type="SUPFAM" id="SSF53098">
    <property type="entry name" value="Ribonuclease H-like"/>
    <property type="match status" value="1"/>
</dbReference>
<dbReference type="Proteomes" id="UP000567293">
    <property type="component" value="Unassembled WGS sequence"/>
</dbReference>
<dbReference type="GO" id="GO:0003676">
    <property type="term" value="F:nucleic acid binding"/>
    <property type="evidence" value="ECO:0007669"/>
    <property type="project" value="InterPro"/>
</dbReference>
<evidence type="ECO:0000259" key="1">
    <source>
        <dbReference type="PROSITE" id="PS50994"/>
    </source>
</evidence>
<dbReference type="PROSITE" id="PS50994">
    <property type="entry name" value="INTEGRASE"/>
    <property type="match status" value="1"/>
</dbReference>
<dbReference type="InterPro" id="IPR001584">
    <property type="entry name" value="Integrase_cat-core"/>
</dbReference>
<dbReference type="AlphaFoldDB" id="A0A7V8NRD2"/>
<accession>A0A7V8NRD2</accession>
<dbReference type="InterPro" id="IPR036397">
    <property type="entry name" value="RNaseH_sf"/>
</dbReference>
<evidence type="ECO:0000313" key="2">
    <source>
        <dbReference type="EMBL" id="MBA0086088.1"/>
    </source>
</evidence>
<organism evidence="2 3">
    <name type="scientific">Candidatus Acidiferrum panamense</name>
    <dbReference type="NCBI Taxonomy" id="2741543"/>
    <lineage>
        <taxon>Bacteria</taxon>
        <taxon>Pseudomonadati</taxon>
        <taxon>Acidobacteriota</taxon>
        <taxon>Terriglobia</taxon>
        <taxon>Candidatus Acidiferrales</taxon>
        <taxon>Candidatus Acidiferrum</taxon>
    </lineage>
</organism>
<dbReference type="Pfam" id="PF13683">
    <property type="entry name" value="rve_3"/>
    <property type="match status" value="1"/>
</dbReference>
<dbReference type="GO" id="GO:0015074">
    <property type="term" value="P:DNA integration"/>
    <property type="evidence" value="ECO:0007669"/>
    <property type="project" value="InterPro"/>
</dbReference>
<protein>
    <submittedName>
        <fullName evidence="2">Transposase</fullName>
    </submittedName>
</protein>
<comment type="caution">
    <text evidence="2">The sequence shown here is derived from an EMBL/GenBank/DDBJ whole genome shotgun (WGS) entry which is preliminary data.</text>
</comment>
<name>A0A7V8NRD2_9BACT</name>
<gene>
    <name evidence="2" type="ORF">HRJ53_13955</name>
</gene>